<dbReference type="InterPro" id="IPR037522">
    <property type="entry name" value="HD_GYP_dom"/>
</dbReference>
<dbReference type="CDD" id="cd00077">
    <property type="entry name" value="HDc"/>
    <property type="match status" value="1"/>
</dbReference>
<evidence type="ECO:0000259" key="3">
    <source>
        <dbReference type="PROSITE" id="PS50110"/>
    </source>
</evidence>
<dbReference type="Pfam" id="PF13487">
    <property type="entry name" value="HD_5"/>
    <property type="match status" value="1"/>
</dbReference>
<dbReference type="PROSITE" id="PS51832">
    <property type="entry name" value="HD_GYP"/>
    <property type="match status" value="1"/>
</dbReference>
<accession>M5E5S4</accession>
<evidence type="ECO:0000313" key="5">
    <source>
        <dbReference type="EMBL" id="CCU72830.1"/>
    </source>
</evidence>
<dbReference type="InterPro" id="IPR052020">
    <property type="entry name" value="Cyclic_di-GMP/3'3'-cGAMP_PDE"/>
</dbReference>
<dbReference type="eggNOG" id="COG3437">
    <property type="taxonomic scope" value="Bacteria"/>
</dbReference>
<protein>
    <recommendedName>
        <fullName evidence="7">Response regulator</fullName>
    </recommendedName>
</protein>
<name>M5E5S4_9GAMM</name>
<dbReference type="CDD" id="cd17569">
    <property type="entry name" value="REC_HupR-like"/>
    <property type="match status" value="1"/>
</dbReference>
<feature type="coiled-coil region" evidence="2">
    <location>
        <begin position="142"/>
        <end position="173"/>
    </location>
</feature>
<feature type="domain" description="HD-GYP" evidence="4">
    <location>
        <begin position="188"/>
        <end position="384"/>
    </location>
</feature>
<dbReference type="InterPro" id="IPR001789">
    <property type="entry name" value="Sig_transdc_resp-reg_receiver"/>
</dbReference>
<dbReference type="RefSeq" id="WP_015487548.1">
    <property type="nucleotide sequence ID" value="NC_020888.1"/>
</dbReference>
<dbReference type="InterPro" id="IPR011006">
    <property type="entry name" value="CheY-like_superfamily"/>
</dbReference>
<dbReference type="GeneID" id="79177221"/>
<dbReference type="Gene3D" id="1.10.3210.10">
    <property type="entry name" value="Hypothetical protein af1432"/>
    <property type="match status" value="1"/>
</dbReference>
<dbReference type="KEGG" id="tol:TOL_2428"/>
<evidence type="ECO:0000313" key="6">
    <source>
        <dbReference type="Proteomes" id="UP000011866"/>
    </source>
</evidence>
<evidence type="ECO:0008006" key="7">
    <source>
        <dbReference type="Google" id="ProtNLM"/>
    </source>
</evidence>
<dbReference type="STRING" id="187493.CN03_06150"/>
<keyword evidence="6" id="KW-1185">Reference proteome</keyword>
<dbReference type="InterPro" id="IPR003607">
    <property type="entry name" value="HD/PDEase_dom"/>
</dbReference>
<keyword evidence="1" id="KW-0597">Phosphoprotein</keyword>
<dbReference type="Gene3D" id="3.40.50.2300">
    <property type="match status" value="1"/>
</dbReference>
<dbReference type="PANTHER" id="PTHR45228:SF8">
    <property type="entry name" value="TWO-COMPONENT RESPONSE REGULATOR-RELATED"/>
    <property type="match status" value="1"/>
</dbReference>
<dbReference type="GO" id="GO:0008081">
    <property type="term" value="F:phosphoric diester hydrolase activity"/>
    <property type="evidence" value="ECO:0007669"/>
    <property type="project" value="UniProtKB-ARBA"/>
</dbReference>
<dbReference type="Pfam" id="PF00072">
    <property type="entry name" value="Response_reg"/>
    <property type="match status" value="1"/>
</dbReference>
<proteinExistence type="predicted"/>
<evidence type="ECO:0000259" key="4">
    <source>
        <dbReference type="PROSITE" id="PS51832"/>
    </source>
</evidence>
<dbReference type="GO" id="GO:0000160">
    <property type="term" value="P:phosphorelay signal transduction system"/>
    <property type="evidence" value="ECO:0007669"/>
    <property type="project" value="InterPro"/>
</dbReference>
<dbReference type="AlphaFoldDB" id="M5E5S4"/>
<evidence type="ECO:0000256" key="2">
    <source>
        <dbReference type="SAM" id="Coils"/>
    </source>
</evidence>
<reference evidence="5 6" key="1">
    <citation type="journal article" date="2013" name="Genome Announc.">
        <title>Genome Sequence of Thalassolituus oleivorans MIL-1 (DSM 14913T).</title>
        <authorList>
            <person name="Golyshin P.N."/>
            <person name="Werner J."/>
            <person name="Chernikova T.N."/>
            <person name="Tran H."/>
            <person name="Ferrer M."/>
            <person name="Yakimov M.M."/>
            <person name="Teeling H."/>
            <person name="Golyshina O.V."/>
        </authorList>
    </citation>
    <scope>NUCLEOTIDE SEQUENCE [LARGE SCALE GENOMIC DNA]</scope>
    <source>
        <strain evidence="5 6">MIL-1</strain>
    </source>
</reference>
<dbReference type="HOGENOM" id="CLU_000445_92_10_6"/>
<organism evidence="5 6">
    <name type="scientific">Thalassolituus oleivorans MIL-1</name>
    <dbReference type="NCBI Taxonomy" id="1298593"/>
    <lineage>
        <taxon>Bacteria</taxon>
        <taxon>Pseudomonadati</taxon>
        <taxon>Pseudomonadota</taxon>
        <taxon>Gammaproteobacteria</taxon>
        <taxon>Oceanospirillales</taxon>
        <taxon>Oceanospirillaceae</taxon>
        <taxon>Thalassolituus</taxon>
    </lineage>
</organism>
<feature type="modified residue" description="4-aspartylphosphate" evidence="1">
    <location>
        <position position="67"/>
    </location>
</feature>
<gene>
    <name evidence="5" type="ORF">TOL_2428</name>
</gene>
<evidence type="ECO:0000256" key="1">
    <source>
        <dbReference type="PROSITE-ProRule" id="PRU00169"/>
    </source>
</evidence>
<dbReference type="PROSITE" id="PS50110">
    <property type="entry name" value="RESPONSE_REGULATORY"/>
    <property type="match status" value="1"/>
</dbReference>
<dbReference type="Proteomes" id="UP000011866">
    <property type="component" value="Chromosome"/>
</dbReference>
<dbReference type="EMBL" id="HF680312">
    <property type="protein sequence ID" value="CCU72830.1"/>
    <property type="molecule type" value="Genomic_DNA"/>
</dbReference>
<dbReference type="PANTHER" id="PTHR45228">
    <property type="entry name" value="CYCLIC DI-GMP PHOSPHODIESTERASE TM_0186-RELATED"/>
    <property type="match status" value="1"/>
</dbReference>
<keyword evidence="2" id="KW-0175">Coiled coil</keyword>
<feature type="domain" description="Response regulatory" evidence="3">
    <location>
        <begin position="18"/>
        <end position="133"/>
    </location>
</feature>
<sequence>MSISSHPNDDTDRIQRPIVLLVDDEENILRALQRTLSRISVDTVSAASAREALYILENTDVDVVISDMRMPEMNGADFLAEVAQRYPDTLRYILTGYSDMESTIKAVNQGHISGYLTKPWDDIALRELLERSLHSKLLEVRNRELSAELLQRNNELAELNQTLEQRVERRTLEIKQQSVVIEKSFKELSASYRHMVKLASSIAAMREPEAASAASLRAQLVEMLARDLDLSDQDISVICDAALLAELGRVSFPDTLMGKAYSDYNKAELQIFSHNPLHAEAALMGIPGLANTAAIVRSQYERYDGSGFPDKLVGESIPIGARILAIVRDYVDLIRGRMNGEHLPPAVARADILSFAGTRYDQLLAQRFVQLSADLVGSEFALNEQRLTAAELQIGMTLSRNLYGEKGMILLTEGHELTADLIEKIVKLQDMSDETLEIWVAENMPTDQLGGL</sequence>
<dbReference type="SUPFAM" id="SSF52172">
    <property type="entry name" value="CheY-like"/>
    <property type="match status" value="1"/>
</dbReference>
<dbReference type="SMART" id="SM00448">
    <property type="entry name" value="REC"/>
    <property type="match status" value="1"/>
</dbReference>